<protein>
    <submittedName>
        <fullName evidence="1">Uncharacterized protein</fullName>
    </submittedName>
</protein>
<comment type="caution">
    <text evidence="1">The sequence shown here is derived from an EMBL/GenBank/DDBJ whole genome shotgun (WGS) entry which is preliminary data.</text>
</comment>
<proteinExistence type="predicted"/>
<dbReference type="EMBL" id="PSQE01000008">
    <property type="protein sequence ID" value="RHN40475.1"/>
    <property type="molecule type" value="Genomic_DNA"/>
</dbReference>
<name>A0A396GP67_MEDTR</name>
<sequence length="59" mass="7028">MKHSRSGQLIRSSMCLIFYLTDMTCQPCVIFIKLKDYEGREEDHDVIIKKRFTNMKSNQ</sequence>
<dbReference type="AlphaFoldDB" id="A0A396GP67"/>
<accession>A0A396GP67</accession>
<gene>
    <name evidence="1" type="ORF">MtrunA17_Chr8g0355111</name>
</gene>
<dbReference type="Proteomes" id="UP000265566">
    <property type="component" value="Chromosome 8"/>
</dbReference>
<organism evidence="1 2">
    <name type="scientific">Medicago truncatula</name>
    <name type="common">Barrel medic</name>
    <name type="synonym">Medicago tribuloides</name>
    <dbReference type="NCBI Taxonomy" id="3880"/>
    <lineage>
        <taxon>Eukaryota</taxon>
        <taxon>Viridiplantae</taxon>
        <taxon>Streptophyta</taxon>
        <taxon>Embryophyta</taxon>
        <taxon>Tracheophyta</taxon>
        <taxon>Spermatophyta</taxon>
        <taxon>Magnoliopsida</taxon>
        <taxon>eudicotyledons</taxon>
        <taxon>Gunneridae</taxon>
        <taxon>Pentapetalae</taxon>
        <taxon>rosids</taxon>
        <taxon>fabids</taxon>
        <taxon>Fabales</taxon>
        <taxon>Fabaceae</taxon>
        <taxon>Papilionoideae</taxon>
        <taxon>50 kb inversion clade</taxon>
        <taxon>NPAAA clade</taxon>
        <taxon>Hologalegina</taxon>
        <taxon>IRL clade</taxon>
        <taxon>Trifolieae</taxon>
        <taxon>Medicago</taxon>
    </lineage>
</organism>
<dbReference type="Gramene" id="rna46628">
    <property type="protein sequence ID" value="RHN40475.1"/>
    <property type="gene ID" value="gene46628"/>
</dbReference>
<evidence type="ECO:0000313" key="2">
    <source>
        <dbReference type="Proteomes" id="UP000265566"/>
    </source>
</evidence>
<reference evidence="2" key="1">
    <citation type="journal article" date="2018" name="Nat. Plants">
        <title>Whole-genome landscape of Medicago truncatula symbiotic genes.</title>
        <authorList>
            <person name="Pecrix Y."/>
            <person name="Staton S.E."/>
            <person name="Sallet E."/>
            <person name="Lelandais-Briere C."/>
            <person name="Moreau S."/>
            <person name="Carrere S."/>
            <person name="Blein T."/>
            <person name="Jardinaud M.F."/>
            <person name="Latrasse D."/>
            <person name="Zouine M."/>
            <person name="Zahm M."/>
            <person name="Kreplak J."/>
            <person name="Mayjonade B."/>
            <person name="Satge C."/>
            <person name="Perez M."/>
            <person name="Cauet S."/>
            <person name="Marande W."/>
            <person name="Chantry-Darmon C."/>
            <person name="Lopez-Roques C."/>
            <person name="Bouchez O."/>
            <person name="Berard A."/>
            <person name="Debelle F."/>
            <person name="Munos S."/>
            <person name="Bendahmane A."/>
            <person name="Berges H."/>
            <person name="Niebel A."/>
            <person name="Buitink J."/>
            <person name="Frugier F."/>
            <person name="Benhamed M."/>
            <person name="Crespi M."/>
            <person name="Gouzy J."/>
            <person name="Gamas P."/>
        </authorList>
    </citation>
    <scope>NUCLEOTIDE SEQUENCE [LARGE SCALE GENOMIC DNA]</scope>
    <source>
        <strain evidence="2">cv. Jemalong A17</strain>
    </source>
</reference>
<evidence type="ECO:0000313" key="1">
    <source>
        <dbReference type="EMBL" id="RHN40475.1"/>
    </source>
</evidence>